<sequence>MKSSISINRIDFLASVRCWLESVEINNLGLAWLLCQLIPTRCPFERTIKLFNRTLISIPPLCKLNPFYDQLIGLHFKALNYLTLQQ</sequence>
<reference evidence="2 3" key="2">
    <citation type="submission" date="2018-03" db="EMBL/GenBank/DDBJ databases">
        <authorList>
            <person name="Keele B.F."/>
        </authorList>
    </citation>
    <scope>NUCLEOTIDE SEQUENCE [LARGE SCALE GENOMIC DNA]</scope>
    <source>
        <strain evidence="2 3">CCALA 016</strain>
    </source>
</reference>
<dbReference type="EMBL" id="PXOH01000052">
    <property type="protein sequence ID" value="PSF30609.1"/>
    <property type="molecule type" value="Genomic_DNA"/>
</dbReference>
<dbReference type="InterPro" id="IPR009717">
    <property type="entry name" value="Mo-dep_Nase_C"/>
</dbReference>
<reference evidence="2 3" key="1">
    <citation type="submission" date="2018-03" db="EMBL/GenBank/DDBJ databases">
        <title>The ancient ancestry and fast evolution of plastids.</title>
        <authorList>
            <person name="Moore K.R."/>
            <person name="Magnabosco C."/>
            <person name="Momper L."/>
            <person name="Gold D.A."/>
            <person name="Bosak T."/>
            <person name="Fournier G.P."/>
        </authorList>
    </citation>
    <scope>NUCLEOTIDE SEQUENCE [LARGE SCALE GENOMIC DNA]</scope>
    <source>
        <strain evidence="2 3">CCALA 016</strain>
    </source>
</reference>
<name>A0A2T1LR66_9CHRO</name>
<organism evidence="2 3">
    <name type="scientific">Aphanothece hegewaldii CCALA 016</name>
    <dbReference type="NCBI Taxonomy" id="2107694"/>
    <lineage>
        <taxon>Bacteria</taxon>
        <taxon>Bacillati</taxon>
        <taxon>Cyanobacteriota</taxon>
        <taxon>Cyanophyceae</taxon>
        <taxon>Oscillatoriophycideae</taxon>
        <taxon>Chroococcales</taxon>
        <taxon>Aphanothecaceae</taxon>
        <taxon>Aphanothece</taxon>
    </lineage>
</organism>
<accession>A0A2T1LR66</accession>
<feature type="domain" description="Mo-dependent nitrogenase C-terminal" evidence="1">
    <location>
        <begin position="13"/>
        <end position="83"/>
    </location>
</feature>
<dbReference type="AlphaFoldDB" id="A0A2T1LR66"/>
<proteinExistence type="predicted"/>
<protein>
    <submittedName>
        <fullName evidence="2">Nitrogenase</fullName>
    </submittedName>
</protein>
<dbReference type="Proteomes" id="UP000239001">
    <property type="component" value="Unassembled WGS sequence"/>
</dbReference>
<dbReference type="Pfam" id="PF06967">
    <property type="entry name" value="Mo-nitro_C"/>
    <property type="match status" value="1"/>
</dbReference>
<comment type="caution">
    <text evidence="2">The sequence shown here is derived from an EMBL/GenBank/DDBJ whole genome shotgun (WGS) entry which is preliminary data.</text>
</comment>
<evidence type="ECO:0000313" key="2">
    <source>
        <dbReference type="EMBL" id="PSF30609.1"/>
    </source>
</evidence>
<keyword evidence="3" id="KW-1185">Reference proteome</keyword>
<evidence type="ECO:0000259" key="1">
    <source>
        <dbReference type="Pfam" id="PF06967"/>
    </source>
</evidence>
<dbReference type="RefSeq" id="WP_106459362.1">
    <property type="nucleotide sequence ID" value="NZ_PXOH01000052.1"/>
</dbReference>
<dbReference type="OrthoDB" id="516441at2"/>
<evidence type="ECO:0000313" key="3">
    <source>
        <dbReference type="Proteomes" id="UP000239001"/>
    </source>
</evidence>
<gene>
    <name evidence="2" type="ORF">C7H19_23605</name>
</gene>